<organism evidence="1 2">
    <name type="scientific">Planotetraspora mira</name>
    <dbReference type="NCBI Taxonomy" id="58121"/>
    <lineage>
        <taxon>Bacteria</taxon>
        <taxon>Bacillati</taxon>
        <taxon>Actinomycetota</taxon>
        <taxon>Actinomycetes</taxon>
        <taxon>Streptosporangiales</taxon>
        <taxon>Streptosporangiaceae</taxon>
        <taxon>Planotetraspora</taxon>
    </lineage>
</organism>
<gene>
    <name evidence="1" type="ORF">Pmi06nite_56790</name>
</gene>
<dbReference type="AlphaFoldDB" id="A0A8J3TU64"/>
<name>A0A8J3TU64_9ACTN</name>
<proteinExistence type="predicted"/>
<comment type="caution">
    <text evidence="1">The sequence shown here is derived from an EMBL/GenBank/DDBJ whole genome shotgun (WGS) entry which is preliminary data.</text>
</comment>
<protein>
    <submittedName>
        <fullName evidence="1">Uncharacterized protein</fullName>
    </submittedName>
</protein>
<dbReference type="RefSeq" id="WP_203956146.1">
    <property type="nucleotide sequence ID" value="NZ_BOOO01000034.1"/>
</dbReference>
<evidence type="ECO:0000313" key="1">
    <source>
        <dbReference type="EMBL" id="GII32237.1"/>
    </source>
</evidence>
<dbReference type="Proteomes" id="UP000650628">
    <property type="component" value="Unassembled WGS sequence"/>
</dbReference>
<dbReference type="EMBL" id="BOOO01000034">
    <property type="protein sequence ID" value="GII32237.1"/>
    <property type="molecule type" value="Genomic_DNA"/>
</dbReference>
<evidence type="ECO:0000313" key="2">
    <source>
        <dbReference type="Proteomes" id="UP000650628"/>
    </source>
</evidence>
<sequence length="154" mass="17628">MHLAHYLRLLHRSQTALAEAFREIRRGHPHEPDMYGVCERLAVQCRDQARWLEPFVRRYEPWTSPSPEPERLHQPLFAGTRPGGLGLLRDLHDLYLLATECDIACAMIAQGAQGARDDELLDVVRRCGGELAVQLLWLRTRMRHAAPQALVVAY</sequence>
<keyword evidence="2" id="KW-1185">Reference proteome</keyword>
<reference evidence="1 2" key="1">
    <citation type="submission" date="2021-01" db="EMBL/GenBank/DDBJ databases">
        <title>Whole genome shotgun sequence of Planotetraspora mira NBRC 15435.</title>
        <authorList>
            <person name="Komaki H."/>
            <person name="Tamura T."/>
        </authorList>
    </citation>
    <scope>NUCLEOTIDE SEQUENCE [LARGE SCALE GENOMIC DNA]</scope>
    <source>
        <strain evidence="1 2">NBRC 15435</strain>
    </source>
</reference>
<accession>A0A8J3TU64</accession>